<dbReference type="Pfam" id="PF12146">
    <property type="entry name" value="Hydrolase_4"/>
    <property type="match status" value="1"/>
</dbReference>
<reference evidence="2 3" key="1">
    <citation type="journal article" date="2019" name="Int. J. Syst. Evol. Microbiol.">
        <title>Anaerobacillus alkaliphilus sp. nov., a novel alkaliphilic and moderately halophilic bacterium.</title>
        <authorList>
            <person name="Borsodi A.K."/>
            <person name="Aszalos J.M."/>
            <person name="Bihari P."/>
            <person name="Nagy I."/>
            <person name="Schumann P."/>
            <person name="Sproer C."/>
            <person name="Kovacs A.L."/>
            <person name="Boka K."/>
            <person name="Dobosy P."/>
            <person name="Ovari M."/>
            <person name="Szili-Kovacs T."/>
            <person name="Toth E."/>
        </authorList>
    </citation>
    <scope>NUCLEOTIDE SEQUENCE [LARGE SCALE GENOMIC DNA]</scope>
    <source>
        <strain evidence="2 3">B16-10</strain>
    </source>
</reference>
<dbReference type="PANTHER" id="PTHR11614">
    <property type="entry name" value="PHOSPHOLIPASE-RELATED"/>
    <property type="match status" value="1"/>
</dbReference>
<dbReference type="OrthoDB" id="5614837at2"/>
<dbReference type="InterPro" id="IPR029058">
    <property type="entry name" value="AB_hydrolase_fold"/>
</dbReference>
<dbReference type="InterPro" id="IPR051044">
    <property type="entry name" value="MAG_DAG_Lipase"/>
</dbReference>
<dbReference type="SUPFAM" id="SSF53474">
    <property type="entry name" value="alpha/beta-Hydrolases"/>
    <property type="match status" value="1"/>
</dbReference>
<gene>
    <name evidence="2" type="ORF">DS745_15845</name>
</gene>
<keyword evidence="3" id="KW-1185">Reference proteome</keyword>
<organism evidence="2 3">
    <name type="scientific">Anaerobacillus alkaliphilus</name>
    <dbReference type="NCBI Taxonomy" id="1548597"/>
    <lineage>
        <taxon>Bacteria</taxon>
        <taxon>Bacillati</taxon>
        <taxon>Bacillota</taxon>
        <taxon>Bacilli</taxon>
        <taxon>Bacillales</taxon>
        <taxon>Bacillaceae</taxon>
        <taxon>Anaerobacillus</taxon>
    </lineage>
</organism>
<name>A0A4Q0VN70_9BACI</name>
<protein>
    <submittedName>
        <fullName evidence="2">Alpha/beta hydrolase</fullName>
    </submittedName>
</protein>
<evidence type="ECO:0000259" key="1">
    <source>
        <dbReference type="Pfam" id="PF12146"/>
    </source>
</evidence>
<dbReference type="InterPro" id="IPR022742">
    <property type="entry name" value="Hydrolase_4"/>
</dbReference>
<evidence type="ECO:0000313" key="2">
    <source>
        <dbReference type="EMBL" id="RXI97832.1"/>
    </source>
</evidence>
<proteinExistence type="predicted"/>
<dbReference type="RefSeq" id="WP_129079196.1">
    <property type="nucleotide sequence ID" value="NZ_QOUX01000046.1"/>
</dbReference>
<comment type="caution">
    <text evidence="2">The sequence shown here is derived from an EMBL/GenBank/DDBJ whole genome shotgun (WGS) entry which is preliminary data.</text>
</comment>
<dbReference type="Gene3D" id="3.40.50.1820">
    <property type="entry name" value="alpha/beta hydrolase"/>
    <property type="match status" value="1"/>
</dbReference>
<dbReference type="Proteomes" id="UP000290649">
    <property type="component" value="Unassembled WGS sequence"/>
</dbReference>
<keyword evidence="2" id="KW-0378">Hydrolase</keyword>
<sequence>MNENIKVFNNPNEYLSFYGINTGLSFYYQKERLEEKTCIHIFEPASSTEKTVLLIHGYFDHTGSFKHVINHFLACGYRVIGYDLEGHGLSAGKRGEIQSFNDYVQAFRGVLSFCKQKDYYPNIVIAHSTGAAICTQYLLQYRDNFEKVIYLAPLVRAANWYYVVASSKVVPKFKQELTRKFAENSGDQSYLEFAKKDPLQCRNISVPWVLAMIEWNKKVEELPPSTQDIYIIQGTNDKTVDWKYNCETLRRKFPFAQIALVTDGRHQIMNEEPIIKNLIIHLIEKYRLQ</sequence>
<dbReference type="AlphaFoldDB" id="A0A4Q0VN70"/>
<accession>A0A4Q0VN70</accession>
<dbReference type="EMBL" id="QOUX01000046">
    <property type="protein sequence ID" value="RXI97832.1"/>
    <property type="molecule type" value="Genomic_DNA"/>
</dbReference>
<feature type="domain" description="Serine aminopeptidase S33" evidence="1">
    <location>
        <begin position="48"/>
        <end position="272"/>
    </location>
</feature>
<dbReference type="GO" id="GO:0016787">
    <property type="term" value="F:hydrolase activity"/>
    <property type="evidence" value="ECO:0007669"/>
    <property type="project" value="UniProtKB-KW"/>
</dbReference>
<evidence type="ECO:0000313" key="3">
    <source>
        <dbReference type="Proteomes" id="UP000290649"/>
    </source>
</evidence>